<dbReference type="InterPro" id="IPR011051">
    <property type="entry name" value="RmlC_Cupin_sf"/>
</dbReference>
<protein>
    <submittedName>
        <fullName evidence="2">Cupin</fullName>
    </submittedName>
</protein>
<dbReference type="PANTHER" id="PTHR33271">
    <property type="entry name" value="OS04G0445200 PROTEIN"/>
    <property type="match status" value="1"/>
</dbReference>
<dbReference type="SUPFAM" id="SSF51182">
    <property type="entry name" value="RmlC-like cupins"/>
    <property type="match status" value="1"/>
</dbReference>
<dbReference type="EMBL" id="LXQC01000140">
    <property type="protein sequence ID" value="TFE68515.1"/>
    <property type="molecule type" value="Genomic_DNA"/>
</dbReference>
<reference evidence="2 3" key="1">
    <citation type="submission" date="2016-05" db="EMBL/GenBank/DDBJ databases">
        <title>Diversity and Homogeneity among Thermoacidophilic Verrucomicrobia Methanotrophs Linked with Geographical Origin.</title>
        <authorList>
            <person name="Erikstad H.-A."/>
            <person name="Smestad N.B."/>
            <person name="Ceballos R.M."/>
            <person name="Birkeland N.-K."/>
        </authorList>
    </citation>
    <scope>NUCLEOTIDE SEQUENCE [LARGE SCALE GENOMIC DNA]</scope>
    <source>
        <strain evidence="2 3">Phi</strain>
    </source>
</reference>
<gene>
    <name evidence="2" type="ORF">A7Q10_08490</name>
</gene>
<dbReference type="AlphaFoldDB" id="A0A4Y8PC08"/>
<dbReference type="Pfam" id="PF05899">
    <property type="entry name" value="Cupin_3"/>
    <property type="match status" value="1"/>
</dbReference>
<dbReference type="Gene3D" id="2.60.120.10">
    <property type="entry name" value="Jelly Rolls"/>
    <property type="match status" value="1"/>
</dbReference>
<name>A0A4Y8PC08_9BACT</name>
<accession>A0A4Y8PC08</accession>
<feature type="domain" description="(S)-ureidoglycine aminohydrolase cupin" evidence="1">
    <location>
        <begin position="21"/>
        <end position="93"/>
    </location>
</feature>
<dbReference type="OrthoDB" id="9799053at2"/>
<organism evidence="2 3">
    <name type="scientific">Methylacidiphilum caldifontis</name>
    <dbReference type="NCBI Taxonomy" id="2795386"/>
    <lineage>
        <taxon>Bacteria</taxon>
        <taxon>Pseudomonadati</taxon>
        <taxon>Verrucomicrobiota</taxon>
        <taxon>Methylacidiphilae</taxon>
        <taxon>Methylacidiphilales</taxon>
        <taxon>Methylacidiphilaceae</taxon>
        <taxon>Methylacidiphilum (ex Ratnadevi et al. 2023)</taxon>
    </lineage>
</organism>
<dbReference type="CDD" id="cd02227">
    <property type="entry name" value="cupin_TM1112-like"/>
    <property type="match status" value="1"/>
</dbReference>
<evidence type="ECO:0000259" key="1">
    <source>
        <dbReference type="Pfam" id="PF05899"/>
    </source>
</evidence>
<dbReference type="PANTHER" id="PTHR33271:SF22">
    <property type="entry name" value="OS04G0445200 PROTEIN"/>
    <property type="match status" value="1"/>
</dbReference>
<keyword evidence="3" id="KW-1185">Reference proteome</keyword>
<comment type="caution">
    <text evidence="2">The sequence shown here is derived from an EMBL/GenBank/DDBJ whole genome shotgun (WGS) entry which is preliminary data.</text>
</comment>
<evidence type="ECO:0000313" key="3">
    <source>
        <dbReference type="Proteomes" id="UP000297713"/>
    </source>
</evidence>
<dbReference type="InterPro" id="IPR008579">
    <property type="entry name" value="UGlyAH_Cupin_dom"/>
</dbReference>
<dbReference type="InterPro" id="IPR014710">
    <property type="entry name" value="RmlC-like_jellyroll"/>
</dbReference>
<evidence type="ECO:0000313" key="2">
    <source>
        <dbReference type="EMBL" id="TFE68515.1"/>
    </source>
</evidence>
<sequence>MNTLSSKAIIIEKNPSQNKLDELGVARWPIWEKEPSSFDWSYDQKECCYILEGEALIQVGEEKPLRISQGELVIFPAGLSCHWVITKKIRKHYQLG</sequence>
<proteinExistence type="predicted"/>
<dbReference type="Proteomes" id="UP000297713">
    <property type="component" value="Unassembled WGS sequence"/>
</dbReference>
<dbReference type="RefSeq" id="WP_134440169.1">
    <property type="nucleotide sequence ID" value="NZ_LXQC01000140.1"/>
</dbReference>